<dbReference type="STRING" id="1081104.A0A167R0D9"/>
<feature type="domain" description="Glycoside-hydrolase family GH114 TIM-barrel" evidence="3">
    <location>
        <begin position="30"/>
        <end position="273"/>
    </location>
</feature>
<name>A0A167R0D9_CORFA</name>
<dbReference type="PANTHER" id="PTHR35273">
    <property type="entry name" value="ALPHA-1,4 POLYGALACTOSAMINIDASE, PUTATIVE (AFU_ORTHOLOGUE AFUA_3G07890)-RELATED"/>
    <property type="match status" value="1"/>
</dbReference>
<dbReference type="Gene3D" id="3.20.20.70">
    <property type="entry name" value="Aldolase class I"/>
    <property type="match status" value="1"/>
</dbReference>
<evidence type="ECO:0000313" key="4">
    <source>
        <dbReference type="EMBL" id="OAA58158.1"/>
    </source>
</evidence>
<proteinExistence type="predicted"/>
<evidence type="ECO:0000256" key="2">
    <source>
        <dbReference type="ARBA" id="ARBA00012755"/>
    </source>
</evidence>
<dbReference type="OrthoDB" id="2108802at2759"/>
<dbReference type="InterPro" id="IPR017853">
    <property type="entry name" value="GH"/>
</dbReference>
<dbReference type="EMBL" id="AZHB01000018">
    <property type="protein sequence ID" value="OAA58158.1"/>
    <property type="molecule type" value="Genomic_DNA"/>
</dbReference>
<reference evidence="4 5" key="1">
    <citation type="journal article" date="2016" name="Genome Biol. Evol.">
        <title>Divergent and convergent evolution of fungal pathogenicity.</title>
        <authorList>
            <person name="Shang Y."/>
            <person name="Xiao G."/>
            <person name="Zheng P."/>
            <person name="Cen K."/>
            <person name="Zhan S."/>
            <person name="Wang C."/>
        </authorList>
    </citation>
    <scope>NUCLEOTIDE SEQUENCE [LARGE SCALE GENOMIC DNA]</scope>
    <source>
        <strain evidence="4 5">ARSEF 2679</strain>
    </source>
</reference>
<keyword evidence="5" id="KW-1185">Reference proteome</keyword>
<dbReference type="GeneID" id="30022989"/>
<dbReference type="AlphaFoldDB" id="A0A167R0D9"/>
<sequence>MKYSLPLAAIPPLVAASDSLPENFKQGARWQVEILSPLQISNTTQKLIPDADIWDIDLWHVKKNPDIITQLHRLEKTVICYMNLGAVQPEDCDFTDWYKPGSAEDKWNGPWYYDANFDPNSTHNEDNRYCERYVNFTDTAVLDLMKGRLKTARDLGCDGVDPDNIDIAGITWGDNVEAPSPDKVADALEALAEHAHNMISTRGHRFLIGQKNGADLPARLAKTLDFAVLERCLEEGLCDKFGGYLAAGKPVIDIEYPASLQDETDETNKCNLNRKNDCDKGDEKCPCRDISGESFKKMDRVIKLDFTDYGLNGCTQYCDSGVVVTPTDTKTRNVCDDDFGGKCSEDPKRVENGCCK</sequence>
<dbReference type="PANTHER" id="PTHR35273:SF2">
    <property type="entry name" value="ALPHA-GALACTOSIDASE"/>
    <property type="match status" value="1"/>
</dbReference>
<gene>
    <name evidence="4" type="ORF">ISF_06697</name>
</gene>
<accession>A0A167R0D9</accession>
<protein>
    <recommendedName>
        <fullName evidence="2">alpha-galactosidase</fullName>
        <ecNumber evidence="2">3.2.1.22</ecNumber>
    </recommendedName>
</protein>
<dbReference type="RefSeq" id="XP_018702341.1">
    <property type="nucleotide sequence ID" value="XM_018850301.1"/>
</dbReference>
<dbReference type="GO" id="GO:0004557">
    <property type="term" value="F:alpha-galactosidase activity"/>
    <property type="evidence" value="ECO:0007669"/>
    <property type="project" value="UniProtKB-EC"/>
</dbReference>
<dbReference type="InterPro" id="IPR013785">
    <property type="entry name" value="Aldolase_TIM"/>
</dbReference>
<dbReference type="InterPro" id="IPR004352">
    <property type="entry name" value="GH114_TIM-barrel"/>
</dbReference>
<evidence type="ECO:0000256" key="1">
    <source>
        <dbReference type="ARBA" id="ARBA00001255"/>
    </source>
</evidence>
<dbReference type="SUPFAM" id="SSF51445">
    <property type="entry name" value="(Trans)glycosidases"/>
    <property type="match status" value="1"/>
</dbReference>
<dbReference type="EC" id="3.2.1.22" evidence="2"/>
<organism evidence="4 5">
    <name type="scientific">Cordyceps fumosorosea (strain ARSEF 2679)</name>
    <name type="common">Isaria fumosorosea</name>
    <dbReference type="NCBI Taxonomy" id="1081104"/>
    <lineage>
        <taxon>Eukaryota</taxon>
        <taxon>Fungi</taxon>
        <taxon>Dikarya</taxon>
        <taxon>Ascomycota</taxon>
        <taxon>Pezizomycotina</taxon>
        <taxon>Sordariomycetes</taxon>
        <taxon>Hypocreomycetidae</taxon>
        <taxon>Hypocreales</taxon>
        <taxon>Cordycipitaceae</taxon>
        <taxon>Cordyceps</taxon>
    </lineage>
</organism>
<comment type="caution">
    <text evidence="4">The sequence shown here is derived from an EMBL/GenBank/DDBJ whole genome shotgun (WGS) entry which is preliminary data.</text>
</comment>
<dbReference type="Pfam" id="PF03537">
    <property type="entry name" value="Glyco_hydro_114"/>
    <property type="match status" value="1"/>
</dbReference>
<evidence type="ECO:0000313" key="5">
    <source>
        <dbReference type="Proteomes" id="UP000076744"/>
    </source>
</evidence>
<dbReference type="Proteomes" id="UP000076744">
    <property type="component" value="Unassembled WGS sequence"/>
</dbReference>
<comment type="catalytic activity">
    <reaction evidence="1">
        <text>Hydrolysis of terminal, non-reducing alpha-D-galactose residues in alpha-D-galactosides, including galactose oligosaccharides, galactomannans and galactolipids.</text>
        <dbReference type="EC" id="3.2.1.22"/>
    </reaction>
</comment>
<evidence type="ECO:0000259" key="3">
    <source>
        <dbReference type="Pfam" id="PF03537"/>
    </source>
</evidence>